<dbReference type="Proteomes" id="UP000735302">
    <property type="component" value="Unassembled WGS sequence"/>
</dbReference>
<proteinExistence type="predicted"/>
<organism evidence="1 2">
    <name type="scientific">Plakobranchus ocellatus</name>
    <dbReference type="NCBI Taxonomy" id="259542"/>
    <lineage>
        <taxon>Eukaryota</taxon>
        <taxon>Metazoa</taxon>
        <taxon>Spiralia</taxon>
        <taxon>Lophotrochozoa</taxon>
        <taxon>Mollusca</taxon>
        <taxon>Gastropoda</taxon>
        <taxon>Heterobranchia</taxon>
        <taxon>Euthyneura</taxon>
        <taxon>Panpulmonata</taxon>
        <taxon>Sacoglossa</taxon>
        <taxon>Placobranchoidea</taxon>
        <taxon>Plakobranchidae</taxon>
        <taxon>Plakobranchus</taxon>
    </lineage>
</organism>
<gene>
    <name evidence="1" type="ORF">PoB_001450800</name>
</gene>
<protein>
    <submittedName>
        <fullName evidence="1">Uncharacterized protein</fullName>
    </submittedName>
</protein>
<keyword evidence="2" id="KW-1185">Reference proteome</keyword>
<sequence>MGRRETCRKLRTPAYVLLHLSHPPQSQFILRSGQYKPSDDDDDDDEDCTYTSCLGYEKLLHLTEAIICVLPRLTSRMLISTNRSAEDTQDTSMRFLLDDGRTIS</sequence>
<evidence type="ECO:0000313" key="1">
    <source>
        <dbReference type="EMBL" id="GFN88002.1"/>
    </source>
</evidence>
<accession>A0AAV3Z055</accession>
<dbReference type="AlphaFoldDB" id="A0AAV3Z055"/>
<dbReference type="EMBL" id="BLXT01001819">
    <property type="protein sequence ID" value="GFN88002.1"/>
    <property type="molecule type" value="Genomic_DNA"/>
</dbReference>
<comment type="caution">
    <text evidence="1">The sequence shown here is derived from an EMBL/GenBank/DDBJ whole genome shotgun (WGS) entry which is preliminary data.</text>
</comment>
<evidence type="ECO:0000313" key="2">
    <source>
        <dbReference type="Proteomes" id="UP000735302"/>
    </source>
</evidence>
<name>A0AAV3Z055_9GAST</name>
<reference evidence="1 2" key="1">
    <citation type="journal article" date="2021" name="Elife">
        <title>Chloroplast acquisition without the gene transfer in kleptoplastic sea slugs, Plakobranchus ocellatus.</title>
        <authorList>
            <person name="Maeda T."/>
            <person name="Takahashi S."/>
            <person name="Yoshida T."/>
            <person name="Shimamura S."/>
            <person name="Takaki Y."/>
            <person name="Nagai Y."/>
            <person name="Toyoda A."/>
            <person name="Suzuki Y."/>
            <person name="Arimoto A."/>
            <person name="Ishii H."/>
            <person name="Satoh N."/>
            <person name="Nishiyama T."/>
            <person name="Hasebe M."/>
            <person name="Maruyama T."/>
            <person name="Minagawa J."/>
            <person name="Obokata J."/>
            <person name="Shigenobu S."/>
        </authorList>
    </citation>
    <scope>NUCLEOTIDE SEQUENCE [LARGE SCALE GENOMIC DNA]</scope>
</reference>